<dbReference type="Proteomes" id="UP000266841">
    <property type="component" value="Unassembled WGS sequence"/>
</dbReference>
<dbReference type="OrthoDB" id="10605190at2759"/>
<feature type="chain" id="PRO_5003838112" evidence="3">
    <location>
        <begin position="21"/>
        <end position="358"/>
    </location>
</feature>
<reference evidence="4 5" key="1">
    <citation type="journal article" date="2012" name="Genome Biol.">
        <title>Genome and low-iron response of an oceanic diatom adapted to chronic iron limitation.</title>
        <authorList>
            <person name="Lommer M."/>
            <person name="Specht M."/>
            <person name="Roy A.S."/>
            <person name="Kraemer L."/>
            <person name="Andreson R."/>
            <person name="Gutowska M.A."/>
            <person name="Wolf J."/>
            <person name="Bergner S.V."/>
            <person name="Schilhabel M.B."/>
            <person name="Klostermeier U.C."/>
            <person name="Beiko R.G."/>
            <person name="Rosenstiel P."/>
            <person name="Hippler M."/>
            <person name="Laroche J."/>
        </authorList>
    </citation>
    <scope>NUCLEOTIDE SEQUENCE [LARGE SCALE GENOMIC DNA]</scope>
    <source>
        <strain evidence="4 5">CCMP1005</strain>
    </source>
</reference>
<dbReference type="OMA" id="FQYESAM"/>
<gene>
    <name evidence="4" type="ORF">THAOC_07429</name>
</gene>
<feature type="signal peptide" evidence="3">
    <location>
        <begin position="1"/>
        <end position="20"/>
    </location>
</feature>
<evidence type="ECO:0000256" key="2">
    <source>
        <dbReference type="SAM" id="Phobius"/>
    </source>
</evidence>
<sequence>MSHRLLALVVIISEISGSLSQQHIKLTTSSSSLIATITADSDGPLSPLSKTSPGDLFKFEYTSSKFFHDELTRRTGDLDRSHVISTAVHIEDVEKVNGADLELKPALVFKAVITSTLSDVGLYKAVTRSPLTGGWQDKGAAGPDLAPILQKVSSAILLDELVAAGLVQHGAALDLTFQAYSGSLNERGVAATVTEILSEQKSGWLMFAAGFFFSCLLLTIVTACGYIYLRDSGKLSSWFGNDDGAGSVHYKGDVDVENATTASGILGLIGHHPLADISNSGMHRRRKKFSSQGSTDDSSASGTLSPTNSQLTNGTSKRKKNPLGITSMSVLNSTSFRTPQKVSSGKLVVYNAERMSRT</sequence>
<comment type="caution">
    <text evidence="4">The sequence shown here is derived from an EMBL/GenBank/DDBJ whole genome shotgun (WGS) entry which is preliminary data.</text>
</comment>
<keyword evidence="3" id="KW-0732">Signal</keyword>
<keyword evidence="5" id="KW-1185">Reference proteome</keyword>
<evidence type="ECO:0000256" key="1">
    <source>
        <dbReference type="SAM" id="MobiDB-lite"/>
    </source>
</evidence>
<feature type="compositionally biased region" description="Polar residues" evidence="1">
    <location>
        <begin position="306"/>
        <end position="315"/>
    </location>
</feature>
<feature type="region of interest" description="Disordered" evidence="1">
    <location>
        <begin position="277"/>
        <end position="323"/>
    </location>
</feature>
<dbReference type="EMBL" id="AGNL01007573">
    <property type="protein sequence ID" value="EJK71153.1"/>
    <property type="molecule type" value="Genomic_DNA"/>
</dbReference>
<accession>K0SXJ8</accession>
<keyword evidence="2" id="KW-0472">Membrane</keyword>
<name>K0SXJ8_THAOC</name>
<feature type="transmembrane region" description="Helical" evidence="2">
    <location>
        <begin position="204"/>
        <end position="229"/>
    </location>
</feature>
<dbReference type="AlphaFoldDB" id="K0SXJ8"/>
<evidence type="ECO:0000313" key="5">
    <source>
        <dbReference type="Proteomes" id="UP000266841"/>
    </source>
</evidence>
<protein>
    <submittedName>
        <fullName evidence="4">Uncharacterized protein</fullName>
    </submittedName>
</protein>
<dbReference type="eggNOG" id="ENOG502T9A6">
    <property type="taxonomic scope" value="Eukaryota"/>
</dbReference>
<keyword evidence="2" id="KW-0812">Transmembrane</keyword>
<evidence type="ECO:0000256" key="3">
    <source>
        <dbReference type="SAM" id="SignalP"/>
    </source>
</evidence>
<proteinExistence type="predicted"/>
<organism evidence="4 5">
    <name type="scientific">Thalassiosira oceanica</name>
    <name type="common">Marine diatom</name>
    <dbReference type="NCBI Taxonomy" id="159749"/>
    <lineage>
        <taxon>Eukaryota</taxon>
        <taxon>Sar</taxon>
        <taxon>Stramenopiles</taxon>
        <taxon>Ochrophyta</taxon>
        <taxon>Bacillariophyta</taxon>
        <taxon>Coscinodiscophyceae</taxon>
        <taxon>Thalassiosirophycidae</taxon>
        <taxon>Thalassiosirales</taxon>
        <taxon>Thalassiosiraceae</taxon>
        <taxon>Thalassiosira</taxon>
    </lineage>
</organism>
<evidence type="ECO:0000313" key="4">
    <source>
        <dbReference type="EMBL" id="EJK71153.1"/>
    </source>
</evidence>
<feature type="compositionally biased region" description="Low complexity" evidence="1">
    <location>
        <begin position="290"/>
        <end position="305"/>
    </location>
</feature>
<keyword evidence="2" id="KW-1133">Transmembrane helix</keyword>